<evidence type="ECO:0000256" key="11">
    <source>
        <dbReference type="SAM" id="MobiDB-lite"/>
    </source>
</evidence>
<evidence type="ECO:0000256" key="9">
    <source>
        <dbReference type="ARBA" id="ARBA00048679"/>
    </source>
</evidence>
<name>A0AA35JE13_SACUV</name>
<dbReference type="InterPro" id="IPR000719">
    <property type="entry name" value="Prot_kinase_dom"/>
</dbReference>
<evidence type="ECO:0000313" key="13">
    <source>
        <dbReference type="EMBL" id="CAI4056630.1"/>
    </source>
</evidence>
<evidence type="ECO:0000256" key="10">
    <source>
        <dbReference type="PROSITE-ProRule" id="PRU10141"/>
    </source>
</evidence>
<gene>
    <name evidence="13" type="primary">SUVC02G5970</name>
    <name evidence="13" type="ORF">SUVC_02G5970</name>
</gene>
<dbReference type="SMART" id="SM00220">
    <property type="entry name" value="S_TKc"/>
    <property type="match status" value="1"/>
</dbReference>
<dbReference type="FunFam" id="1.10.510.10:FF:000534">
    <property type="entry name" value="Serine/threonine-protein kinase PKH2"/>
    <property type="match status" value="1"/>
</dbReference>
<comment type="catalytic activity">
    <reaction evidence="8">
        <text>L-threonyl-[protein] + ATP = O-phospho-L-threonyl-[protein] + ADP + H(+)</text>
        <dbReference type="Rhea" id="RHEA:46608"/>
        <dbReference type="Rhea" id="RHEA-COMP:11060"/>
        <dbReference type="Rhea" id="RHEA-COMP:11605"/>
        <dbReference type="ChEBI" id="CHEBI:15378"/>
        <dbReference type="ChEBI" id="CHEBI:30013"/>
        <dbReference type="ChEBI" id="CHEBI:30616"/>
        <dbReference type="ChEBI" id="CHEBI:61977"/>
        <dbReference type="ChEBI" id="CHEBI:456216"/>
        <dbReference type="EC" id="2.7.11.1"/>
    </reaction>
</comment>
<dbReference type="InterPro" id="IPR050236">
    <property type="entry name" value="Ser_Thr_kinase_AGC"/>
</dbReference>
<feature type="region of interest" description="Disordered" evidence="11">
    <location>
        <begin position="724"/>
        <end position="745"/>
    </location>
</feature>
<dbReference type="InterPro" id="IPR008271">
    <property type="entry name" value="Ser/Thr_kinase_AS"/>
</dbReference>
<feature type="region of interest" description="Disordered" evidence="11">
    <location>
        <begin position="475"/>
        <end position="523"/>
    </location>
</feature>
<dbReference type="InterPro" id="IPR039046">
    <property type="entry name" value="PDPK1"/>
</dbReference>
<dbReference type="InterPro" id="IPR017441">
    <property type="entry name" value="Protein_kinase_ATP_BS"/>
</dbReference>
<evidence type="ECO:0000259" key="12">
    <source>
        <dbReference type="PROSITE" id="PS50011"/>
    </source>
</evidence>
<dbReference type="FunFam" id="3.30.200.20:FF:000191">
    <property type="entry name" value="3-phosphoinositide-dependent protein kinase 2-like"/>
    <property type="match status" value="1"/>
</dbReference>
<dbReference type="GO" id="GO:0032511">
    <property type="term" value="P:late endosome to vacuole transport via multivesicular body sorting pathway"/>
    <property type="evidence" value="ECO:0007669"/>
    <property type="project" value="UniProtKB-ARBA"/>
</dbReference>
<feature type="compositionally biased region" description="Polar residues" evidence="11">
    <location>
        <begin position="735"/>
        <end position="745"/>
    </location>
</feature>
<dbReference type="EC" id="2.7.11.1" evidence="2"/>
<feature type="compositionally biased region" description="Polar residues" evidence="11">
    <location>
        <begin position="503"/>
        <end position="520"/>
    </location>
</feature>
<dbReference type="EMBL" id="OX365913">
    <property type="protein sequence ID" value="CAI4056630.1"/>
    <property type="molecule type" value="Genomic_DNA"/>
</dbReference>
<dbReference type="Proteomes" id="UP001162090">
    <property type="component" value="Chromosome 2"/>
</dbReference>
<accession>A0AA35JE13</accession>
<evidence type="ECO:0000256" key="6">
    <source>
        <dbReference type="ARBA" id="ARBA00022777"/>
    </source>
</evidence>
<protein>
    <recommendedName>
        <fullName evidence="2">non-specific serine/threonine protein kinase</fullName>
        <ecNumber evidence="2">2.7.11.1</ecNumber>
    </recommendedName>
</protein>
<feature type="compositionally biased region" description="Low complexity" evidence="11">
    <location>
        <begin position="483"/>
        <end position="494"/>
    </location>
</feature>
<dbReference type="GO" id="GO:0000196">
    <property type="term" value="P:cell integrity MAPK cascade"/>
    <property type="evidence" value="ECO:0007669"/>
    <property type="project" value="UniProtKB-ARBA"/>
</dbReference>
<dbReference type="Gene3D" id="1.10.510.10">
    <property type="entry name" value="Transferase(Phosphotransferase) domain 1"/>
    <property type="match status" value="1"/>
</dbReference>
<feature type="binding site" evidence="10">
    <location>
        <position position="153"/>
    </location>
    <ligand>
        <name>ATP</name>
        <dbReference type="ChEBI" id="CHEBI:30616"/>
    </ligand>
</feature>
<keyword evidence="4" id="KW-0808">Transferase</keyword>
<dbReference type="AlphaFoldDB" id="A0AA35JE13"/>
<dbReference type="PROSITE" id="PS00108">
    <property type="entry name" value="PROTEIN_KINASE_ST"/>
    <property type="match status" value="1"/>
</dbReference>
<dbReference type="PROSITE" id="PS00107">
    <property type="entry name" value="PROTEIN_KINASE_ATP"/>
    <property type="match status" value="1"/>
</dbReference>
<evidence type="ECO:0000256" key="3">
    <source>
        <dbReference type="ARBA" id="ARBA00022527"/>
    </source>
</evidence>
<keyword evidence="3" id="KW-0723">Serine/threonine-protein kinase</keyword>
<evidence type="ECO:0000256" key="5">
    <source>
        <dbReference type="ARBA" id="ARBA00022741"/>
    </source>
</evidence>
<dbReference type="Pfam" id="PF00069">
    <property type="entry name" value="Pkinase"/>
    <property type="match status" value="1"/>
</dbReference>
<evidence type="ECO:0000256" key="7">
    <source>
        <dbReference type="ARBA" id="ARBA00022840"/>
    </source>
</evidence>
<sequence length="764" mass="85618">MGNRSLTEADHALLFEPSLPAAEDRTQTQQPLHPFVDGSDSRSRSGPRASPQGQFGDKALTSTRGFIPPANEDSSQHDMGLDPSMRRRREEWADRGAAKIIKEVADPTTGELTKQVVKMGIKDFKFGEQLGDGSYSSVVLATARDSGKKYAVKVLSKEYLIRQKKVKYVTVEKLALQKLNGTKGIIRLFFTFQDEASLYFLLEYAPHGDFLALIKKYGSLNEQCARYYASQIIDAVDSLHTIGIIHRDIKPENILLDKDMKVKLTDFGTAKILPEEPSNDADGKPCFDLNARSKSFVGTAEYVSPELLNDSYTDSRCDIWAFGCILFQMVAGKPPFKASNEYLTFQKVMKIQYAFTAGFPQIIKDLVKKLLVKEPNDRLTIEQIKAHIFFQTVNFDDGSVWDDDPPEIQPYKISAEALKPLPKVSETDTTTKLANLQLAYNSHAEPTPQVSAAACQDRSVISMTAATAAFNKDYTGQLKPGHNSNASVRSSSNSTDREKGQRKITTIHASRSSPSITTVSKGKEPRSRSADIFWSYYLKNLDEHVLLVKEIELSVQATESSAVDLETFAPDYRNPCDIDSPTNSADKFYKRMLVITNLGRGLIFVKNSLRMRKEHEFELEFELKLNQVQKINLINDQMLQIEGPKTIFIVCKDRAALMEMWKLMHNEMCAKPKGASANLEHKMFDKFISQKIKKTKRKNHVPRVPESSKLVNGLPGSCIGRAAEEGGANVKRPGSLQTRSSSNYSKLLARSTEMRKNMTRTNEK</sequence>
<dbReference type="GO" id="GO:0060211">
    <property type="term" value="P:regulation of nuclear-transcribed mRNA poly(A) tail shortening"/>
    <property type="evidence" value="ECO:0007669"/>
    <property type="project" value="UniProtKB-ARBA"/>
</dbReference>
<feature type="region of interest" description="Disordered" evidence="11">
    <location>
        <begin position="1"/>
        <end position="83"/>
    </location>
</feature>
<reference evidence="13" key="1">
    <citation type="submission" date="2022-10" db="EMBL/GenBank/DDBJ databases">
        <authorList>
            <person name="Byrne P K."/>
        </authorList>
    </citation>
    <scope>NUCLEOTIDE SEQUENCE</scope>
    <source>
        <strain evidence="13">CBS7001</strain>
    </source>
</reference>
<dbReference type="SUPFAM" id="SSF56112">
    <property type="entry name" value="Protein kinase-like (PK-like)"/>
    <property type="match status" value="1"/>
</dbReference>
<comment type="similarity">
    <text evidence="1">Belongs to the protein kinase superfamily. AGC Ser/Thr protein kinase family. PDPK1 subfamily.</text>
</comment>
<dbReference type="GO" id="GO:0010606">
    <property type="term" value="P:positive regulation of cytoplasmic mRNA processing body assembly"/>
    <property type="evidence" value="ECO:0007669"/>
    <property type="project" value="UniProtKB-ARBA"/>
</dbReference>
<dbReference type="InterPro" id="IPR011009">
    <property type="entry name" value="Kinase-like_dom_sf"/>
</dbReference>
<organism evidence="13 14">
    <name type="scientific">Saccharomyces uvarum</name>
    <name type="common">Yeast</name>
    <name type="synonym">Saccharomyces bayanus var. uvarum</name>
    <dbReference type="NCBI Taxonomy" id="230603"/>
    <lineage>
        <taxon>Eukaryota</taxon>
        <taxon>Fungi</taxon>
        <taxon>Dikarya</taxon>
        <taxon>Ascomycota</taxon>
        <taxon>Saccharomycotina</taxon>
        <taxon>Saccharomycetes</taxon>
        <taxon>Saccharomycetales</taxon>
        <taxon>Saccharomycetaceae</taxon>
        <taxon>Saccharomyces</taxon>
    </lineage>
</organism>
<evidence type="ECO:0000256" key="1">
    <source>
        <dbReference type="ARBA" id="ARBA00010006"/>
    </source>
</evidence>
<dbReference type="CDD" id="cd05581">
    <property type="entry name" value="STKc_PDK1"/>
    <property type="match status" value="1"/>
</dbReference>
<evidence type="ECO:0000256" key="4">
    <source>
        <dbReference type="ARBA" id="ARBA00022679"/>
    </source>
</evidence>
<feature type="domain" description="Protein kinase" evidence="12">
    <location>
        <begin position="124"/>
        <end position="390"/>
    </location>
</feature>
<feature type="compositionally biased region" description="Basic and acidic residues" evidence="11">
    <location>
        <begin position="74"/>
        <end position="83"/>
    </location>
</feature>
<evidence type="ECO:0000256" key="2">
    <source>
        <dbReference type="ARBA" id="ARBA00012513"/>
    </source>
</evidence>
<dbReference type="PANTHER" id="PTHR24356:SF163">
    <property type="entry name" value="3-PHOSPHOINOSITIDE-DEPENDENT PROTEIN KINASE 1-RELATED"/>
    <property type="match status" value="1"/>
</dbReference>
<keyword evidence="7 10" id="KW-0067">ATP-binding</keyword>
<dbReference type="PANTHER" id="PTHR24356">
    <property type="entry name" value="SERINE/THREONINE-PROTEIN KINASE"/>
    <property type="match status" value="1"/>
</dbReference>
<dbReference type="GO" id="GO:0004674">
    <property type="term" value="F:protein serine/threonine kinase activity"/>
    <property type="evidence" value="ECO:0007669"/>
    <property type="project" value="UniProtKB-KW"/>
</dbReference>
<comment type="catalytic activity">
    <reaction evidence="9">
        <text>L-seryl-[protein] + ATP = O-phospho-L-seryl-[protein] + ADP + H(+)</text>
        <dbReference type="Rhea" id="RHEA:17989"/>
        <dbReference type="Rhea" id="RHEA-COMP:9863"/>
        <dbReference type="Rhea" id="RHEA-COMP:11604"/>
        <dbReference type="ChEBI" id="CHEBI:15378"/>
        <dbReference type="ChEBI" id="CHEBI:29999"/>
        <dbReference type="ChEBI" id="CHEBI:30616"/>
        <dbReference type="ChEBI" id="CHEBI:83421"/>
        <dbReference type="ChEBI" id="CHEBI:456216"/>
        <dbReference type="EC" id="2.7.11.1"/>
    </reaction>
</comment>
<dbReference type="GO" id="GO:0005524">
    <property type="term" value="F:ATP binding"/>
    <property type="evidence" value="ECO:0007669"/>
    <property type="project" value="UniProtKB-UniRule"/>
</dbReference>
<dbReference type="GO" id="GO:0005938">
    <property type="term" value="C:cell cortex"/>
    <property type="evidence" value="ECO:0007669"/>
    <property type="project" value="UniProtKB-ARBA"/>
</dbReference>
<dbReference type="PROSITE" id="PS50011">
    <property type="entry name" value="PROTEIN_KINASE_DOM"/>
    <property type="match status" value="1"/>
</dbReference>
<keyword evidence="5 10" id="KW-0547">Nucleotide-binding</keyword>
<evidence type="ECO:0000256" key="8">
    <source>
        <dbReference type="ARBA" id="ARBA00047899"/>
    </source>
</evidence>
<proteinExistence type="inferred from homology"/>
<evidence type="ECO:0000313" key="14">
    <source>
        <dbReference type="Proteomes" id="UP001162090"/>
    </source>
</evidence>
<keyword evidence="6" id="KW-0418">Kinase</keyword>
<dbReference type="Gene3D" id="3.30.200.20">
    <property type="entry name" value="Phosphorylase Kinase, domain 1"/>
    <property type="match status" value="1"/>
</dbReference>